<keyword evidence="3" id="KW-0328">Glycosyltransferase</keyword>
<dbReference type="EMBL" id="JAAGXA010000001">
    <property type="protein sequence ID" value="NEN77055.1"/>
    <property type="molecule type" value="Genomic_DNA"/>
</dbReference>
<dbReference type="SUPFAM" id="SSF53448">
    <property type="entry name" value="Nucleotide-diphospho-sugar transferases"/>
    <property type="match status" value="1"/>
</dbReference>
<dbReference type="Gene3D" id="3.90.550.10">
    <property type="entry name" value="Spore Coat Polysaccharide Biosynthesis Protein SpsA, Chain A"/>
    <property type="match status" value="1"/>
</dbReference>
<keyword evidence="7" id="KW-1185">Reference proteome</keyword>
<feature type="domain" description="Glycosyltransferase 2-like" evidence="5">
    <location>
        <begin position="6"/>
        <end position="146"/>
    </location>
</feature>
<dbReference type="PANTHER" id="PTHR43179:SF12">
    <property type="entry name" value="GALACTOFURANOSYLTRANSFERASE GLFT2"/>
    <property type="match status" value="1"/>
</dbReference>
<dbReference type="InterPro" id="IPR029044">
    <property type="entry name" value="Nucleotide-diphossugar_trans"/>
</dbReference>
<organism evidence="6 7">
    <name type="scientific">Nocardioides zeae</name>
    <dbReference type="NCBI Taxonomy" id="1457234"/>
    <lineage>
        <taxon>Bacteria</taxon>
        <taxon>Bacillati</taxon>
        <taxon>Actinomycetota</taxon>
        <taxon>Actinomycetes</taxon>
        <taxon>Propionibacteriales</taxon>
        <taxon>Nocardioidaceae</taxon>
        <taxon>Nocardioides</taxon>
    </lineage>
</organism>
<keyword evidence="4 6" id="KW-0808">Transferase</keyword>
<evidence type="ECO:0000256" key="3">
    <source>
        <dbReference type="ARBA" id="ARBA00022676"/>
    </source>
</evidence>
<dbReference type="RefSeq" id="WP_163770386.1">
    <property type="nucleotide sequence ID" value="NZ_JAAGXA010000001.1"/>
</dbReference>
<evidence type="ECO:0000313" key="7">
    <source>
        <dbReference type="Proteomes" id="UP000468687"/>
    </source>
</evidence>
<accession>A0A6P0HHC5</accession>
<dbReference type="InterPro" id="IPR001173">
    <property type="entry name" value="Glyco_trans_2-like"/>
</dbReference>
<dbReference type="PANTHER" id="PTHR43179">
    <property type="entry name" value="RHAMNOSYLTRANSFERASE WBBL"/>
    <property type="match status" value="1"/>
</dbReference>
<proteinExistence type="inferred from homology"/>
<dbReference type="AlphaFoldDB" id="A0A6P0HHC5"/>
<dbReference type="Pfam" id="PF00535">
    <property type="entry name" value="Glycos_transf_2"/>
    <property type="match status" value="1"/>
</dbReference>
<gene>
    <name evidence="6" type="ORF">G3T38_02065</name>
</gene>
<dbReference type="CDD" id="cd04186">
    <property type="entry name" value="GT_2_like_c"/>
    <property type="match status" value="1"/>
</dbReference>
<comment type="pathway">
    <text evidence="1">Cell wall biogenesis; cell wall polysaccharide biosynthesis.</text>
</comment>
<dbReference type="GO" id="GO:0016757">
    <property type="term" value="F:glycosyltransferase activity"/>
    <property type="evidence" value="ECO:0007669"/>
    <property type="project" value="UniProtKB-KW"/>
</dbReference>
<sequence>MRTAAVVLNYGDPSDTLECVESLELSDDLDIDLYVVDNGPADARHDALRDAIGDRGQVIATGENLGYAGGNNVGVRRALETDVDLVWILNPDTRVKRRTLPTLKEHMAAYPDCGVVSARILYGPPGNRIWFDGATIDRATGATSHMNNGKSTDAVGGRKILDVGYVTGAAPLIRRTTLERVGLLPEHYFLYFEETHWCVTVQEAGWRTMVNRDAEMVHLKRSSGVLPQPYYVYYMTRNRYGFARDALRIDPEAAMAHHQTTFLDPWRAKVADKAPAWLDRFDELVEMGRADAVAGRFGRNDAVTTFPTAESTLAAG</sequence>
<comment type="caution">
    <text evidence="6">The sequence shown here is derived from an EMBL/GenBank/DDBJ whole genome shotgun (WGS) entry which is preliminary data.</text>
</comment>
<dbReference type="Proteomes" id="UP000468687">
    <property type="component" value="Unassembled WGS sequence"/>
</dbReference>
<evidence type="ECO:0000259" key="5">
    <source>
        <dbReference type="Pfam" id="PF00535"/>
    </source>
</evidence>
<evidence type="ECO:0000256" key="1">
    <source>
        <dbReference type="ARBA" id="ARBA00004776"/>
    </source>
</evidence>
<evidence type="ECO:0000313" key="6">
    <source>
        <dbReference type="EMBL" id="NEN77055.1"/>
    </source>
</evidence>
<evidence type="ECO:0000256" key="4">
    <source>
        <dbReference type="ARBA" id="ARBA00022679"/>
    </source>
</evidence>
<evidence type="ECO:0000256" key="2">
    <source>
        <dbReference type="ARBA" id="ARBA00006739"/>
    </source>
</evidence>
<comment type="similarity">
    <text evidence="2">Belongs to the glycosyltransferase 2 family.</text>
</comment>
<protein>
    <submittedName>
        <fullName evidence="6">Glycosyltransferase family 2 protein</fullName>
    </submittedName>
</protein>
<reference evidence="6 7" key="1">
    <citation type="journal article" date="2014" name="Int. J. Syst. Evol. Microbiol.">
        <title>Nocardioides zeae sp. nov., isolated from the stem of Zea mays.</title>
        <authorList>
            <person name="Glaeser S.P."/>
            <person name="McInroy J.A."/>
            <person name="Busse H.J."/>
            <person name="Kampfer P."/>
        </authorList>
    </citation>
    <scope>NUCLEOTIDE SEQUENCE [LARGE SCALE GENOMIC DNA]</scope>
    <source>
        <strain evidence="6 7">JCM 30728</strain>
    </source>
</reference>
<name>A0A6P0HHC5_9ACTN</name>